<dbReference type="VEuPathDB" id="FungiDB:CPUR_08612"/>
<organism evidence="1 2">
    <name type="scientific">Claviceps purpurea (strain 20.1)</name>
    <name type="common">Ergot fungus</name>
    <name type="synonym">Sphacelia segetum</name>
    <dbReference type="NCBI Taxonomy" id="1111077"/>
    <lineage>
        <taxon>Eukaryota</taxon>
        <taxon>Fungi</taxon>
        <taxon>Dikarya</taxon>
        <taxon>Ascomycota</taxon>
        <taxon>Pezizomycotina</taxon>
        <taxon>Sordariomycetes</taxon>
        <taxon>Hypocreomycetidae</taxon>
        <taxon>Hypocreales</taxon>
        <taxon>Clavicipitaceae</taxon>
        <taxon>Claviceps</taxon>
    </lineage>
</organism>
<dbReference type="AlphaFoldDB" id="M1VZ70"/>
<protein>
    <submittedName>
        <fullName evidence="1">Uncharacterized protein</fullName>
    </submittedName>
</protein>
<gene>
    <name evidence="1" type="ORF">CPUR_08612</name>
</gene>
<reference evidence="1 2" key="1">
    <citation type="journal article" date="2013" name="PLoS Genet.">
        <title>Plant-symbiotic fungi as chemical engineers: Multi-genome analysis of the Clavicipitaceae reveals dynamics of alkaloid loci.</title>
        <authorList>
            <person name="Schardl C.L."/>
            <person name="Young C.A."/>
            <person name="Hesse U."/>
            <person name="Amyotte S.G."/>
            <person name="Andreeva K."/>
            <person name="Calie P.J."/>
            <person name="Fleetwood D.J."/>
            <person name="Haws D.C."/>
            <person name="Moore N."/>
            <person name="Oeser B."/>
            <person name="Panaccione D.G."/>
            <person name="Schweri K.K."/>
            <person name="Voisey C.R."/>
            <person name="Farman M.L."/>
            <person name="Jaromczyk J.W."/>
            <person name="Roe B.A."/>
            <person name="O'Sullivan D.M."/>
            <person name="Scott B."/>
            <person name="Tudzynski P."/>
            <person name="An Z."/>
            <person name="Arnaoudova E.G."/>
            <person name="Bullock C.T."/>
            <person name="Charlton N.D."/>
            <person name="Chen L."/>
            <person name="Cox M."/>
            <person name="Dinkins R.D."/>
            <person name="Florea S."/>
            <person name="Glenn A.E."/>
            <person name="Gordon A."/>
            <person name="Gueldener U."/>
            <person name="Harris D.R."/>
            <person name="Hollin W."/>
            <person name="Jaromczyk J."/>
            <person name="Johnson R.D."/>
            <person name="Khan A.K."/>
            <person name="Leistner E."/>
            <person name="Leuchtmann A."/>
            <person name="Li C."/>
            <person name="Liu J."/>
            <person name="Liu J."/>
            <person name="Liu M."/>
            <person name="Mace W."/>
            <person name="Machado C."/>
            <person name="Nagabhyru P."/>
            <person name="Pan J."/>
            <person name="Schmid J."/>
            <person name="Sugawara K."/>
            <person name="Steiner U."/>
            <person name="Takach J.E."/>
            <person name="Tanaka E."/>
            <person name="Webb J.S."/>
            <person name="Wilson E.V."/>
            <person name="Wiseman J.L."/>
            <person name="Yoshida R."/>
            <person name="Zeng Z."/>
        </authorList>
    </citation>
    <scope>NUCLEOTIDE SEQUENCE [LARGE SCALE GENOMIC DNA]</scope>
    <source>
        <strain evidence="1 2">20.1</strain>
    </source>
</reference>
<sequence length="61" mass="6971">MTDDRIVFIALTKFAFHPTRRVLRLGLGELVMVVRGKRPVAFALSPSEVEWKPEMVEDADE</sequence>
<dbReference type="EMBL" id="CAGA01000102">
    <property type="protein sequence ID" value="CCE34677.1"/>
    <property type="molecule type" value="Genomic_DNA"/>
</dbReference>
<dbReference type="Proteomes" id="UP000016801">
    <property type="component" value="Unassembled WGS sequence"/>
</dbReference>
<keyword evidence="2" id="KW-1185">Reference proteome</keyword>
<evidence type="ECO:0000313" key="1">
    <source>
        <dbReference type="EMBL" id="CCE34677.1"/>
    </source>
</evidence>
<dbReference type="HOGENOM" id="CLU_2922451_0_0_1"/>
<comment type="caution">
    <text evidence="1">The sequence shown here is derived from an EMBL/GenBank/DDBJ whole genome shotgun (WGS) entry which is preliminary data.</text>
</comment>
<accession>M1VZ70</accession>
<name>M1VZ70_CLAP2</name>
<evidence type="ECO:0000313" key="2">
    <source>
        <dbReference type="Proteomes" id="UP000016801"/>
    </source>
</evidence>
<proteinExistence type="predicted"/>